<feature type="transmembrane region" description="Helical" evidence="1">
    <location>
        <begin position="105"/>
        <end position="125"/>
    </location>
</feature>
<keyword evidence="1" id="KW-0472">Membrane</keyword>
<accession>A0A1F6MFS0</accession>
<proteinExistence type="predicted"/>
<gene>
    <name evidence="2" type="ORF">A3C90_03230</name>
</gene>
<keyword evidence="1" id="KW-1133">Transmembrane helix</keyword>
<evidence type="ECO:0000313" key="3">
    <source>
        <dbReference type="Proteomes" id="UP000177457"/>
    </source>
</evidence>
<evidence type="ECO:0000256" key="1">
    <source>
        <dbReference type="SAM" id="Phobius"/>
    </source>
</evidence>
<feature type="transmembrane region" description="Helical" evidence="1">
    <location>
        <begin position="46"/>
        <end position="62"/>
    </location>
</feature>
<feature type="transmembrane region" description="Helical" evidence="1">
    <location>
        <begin position="68"/>
        <end position="85"/>
    </location>
</feature>
<protein>
    <submittedName>
        <fullName evidence="2">Uncharacterized protein</fullName>
    </submittedName>
</protein>
<reference evidence="2 3" key="1">
    <citation type="journal article" date="2016" name="Nat. Commun.">
        <title>Thousands of microbial genomes shed light on interconnected biogeochemical processes in an aquifer system.</title>
        <authorList>
            <person name="Anantharaman K."/>
            <person name="Brown C.T."/>
            <person name="Hug L.A."/>
            <person name="Sharon I."/>
            <person name="Castelle C.J."/>
            <person name="Probst A.J."/>
            <person name="Thomas B.C."/>
            <person name="Singh A."/>
            <person name="Wilkins M.J."/>
            <person name="Karaoz U."/>
            <person name="Brodie E.L."/>
            <person name="Williams K.H."/>
            <person name="Hubbard S.S."/>
            <person name="Banfield J.F."/>
        </authorList>
    </citation>
    <scope>NUCLEOTIDE SEQUENCE [LARGE SCALE GENOMIC DNA]</scope>
</reference>
<dbReference type="STRING" id="1798683.A3C90_03230"/>
<name>A0A1F6MFS0_9BACT</name>
<dbReference type="Proteomes" id="UP000177457">
    <property type="component" value="Unassembled WGS sequence"/>
</dbReference>
<comment type="caution">
    <text evidence="2">The sequence shown here is derived from an EMBL/GenBank/DDBJ whole genome shotgun (WGS) entry which is preliminary data.</text>
</comment>
<dbReference type="AlphaFoldDB" id="A0A1F6MFS0"/>
<organism evidence="2 3">
    <name type="scientific">Candidatus Magasanikbacteria bacterium RIFCSPHIGHO2_02_FULL_51_14</name>
    <dbReference type="NCBI Taxonomy" id="1798683"/>
    <lineage>
        <taxon>Bacteria</taxon>
        <taxon>Candidatus Magasanikiibacteriota</taxon>
    </lineage>
</organism>
<keyword evidence="1" id="KW-0812">Transmembrane</keyword>
<feature type="transmembrane region" description="Helical" evidence="1">
    <location>
        <begin position="6"/>
        <end position="26"/>
    </location>
</feature>
<sequence>MDTDIAQFTVSFIFGLLWYRIIFFIFPSYFKKPIIRSVLKLRWHHLHWGIMLMLSGTALLVASGKSALVIILLGIGLGLVIDLFIPSLQLQTDREKELFVYRNSLVSTLLLGACIIVILNVLNFLL</sequence>
<dbReference type="EMBL" id="MFQE01000048">
    <property type="protein sequence ID" value="OGH70378.1"/>
    <property type="molecule type" value="Genomic_DNA"/>
</dbReference>
<evidence type="ECO:0000313" key="2">
    <source>
        <dbReference type="EMBL" id="OGH70378.1"/>
    </source>
</evidence>